<evidence type="ECO:0000256" key="4">
    <source>
        <dbReference type="ARBA" id="ARBA00022617"/>
    </source>
</evidence>
<proteinExistence type="inferred from homology"/>
<dbReference type="OrthoDB" id="502624at2"/>
<evidence type="ECO:0000256" key="14">
    <source>
        <dbReference type="ARBA" id="ARBA00070775"/>
    </source>
</evidence>
<evidence type="ECO:0000256" key="13">
    <source>
        <dbReference type="ARBA" id="ARBA00049645"/>
    </source>
</evidence>
<evidence type="ECO:0000256" key="12">
    <source>
        <dbReference type="ARBA" id="ARBA00023221"/>
    </source>
</evidence>
<keyword evidence="8 18" id="KW-0408">Iron</keyword>
<evidence type="ECO:0000256" key="19">
    <source>
        <dbReference type="SAM" id="MobiDB-lite"/>
    </source>
</evidence>
<feature type="compositionally biased region" description="Basic and acidic residues" evidence="19">
    <location>
        <begin position="1"/>
        <end position="11"/>
    </location>
</feature>
<dbReference type="Pfam" id="PF00067">
    <property type="entry name" value="p450"/>
    <property type="match status" value="1"/>
</dbReference>
<dbReference type="PROSITE" id="PS00086">
    <property type="entry name" value="CYTOCHROME_P450"/>
    <property type="match status" value="1"/>
</dbReference>
<evidence type="ECO:0000256" key="17">
    <source>
        <dbReference type="ARBA" id="ARBA00083909"/>
    </source>
</evidence>
<evidence type="ECO:0000256" key="16">
    <source>
        <dbReference type="ARBA" id="ARBA00082981"/>
    </source>
</evidence>
<keyword evidence="7 18" id="KW-0560">Oxidoreductase</keyword>
<evidence type="ECO:0000256" key="3">
    <source>
        <dbReference type="ARBA" id="ARBA00022548"/>
    </source>
</evidence>
<keyword evidence="11" id="KW-1207">Sterol metabolism</keyword>
<dbReference type="GO" id="GO:0005506">
    <property type="term" value="F:iron ion binding"/>
    <property type="evidence" value="ECO:0007669"/>
    <property type="project" value="InterPro"/>
</dbReference>
<reference evidence="20 21" key="1">
    <citation type="submission" date="2018-06" db="EMBL/GenBank/DDBJ databases">
        <authorList>
            <consortium name="Pathogen Informatics"/>
            <person name="Doyle S."/>
        </authorList>
    </citation>
    <scope>NUCLEOTIDE SEQUENCE [LARGE SCALE GENOMIC DNA]</scope>
    <source>
        <strain evidence="20 21">NCTC10821</strain>
    </source>
</reference>
<dbReference type="SUPFAM" id="SSF48264">
    <property type="entry name" value="Cytochrome P450"/>
    <property type="match status" value="1"/>
</dbReference>
<keyword evidence="9 18" id="KW-0503">Monooxygenase</keyword>
<keyword evidence="10" id="KW-0443">Lipid metabolism</keyword>
<keyword evidence="6" id="KW-0442">Lipid degradation</keyword>
<dbReference type="PRINTS" id="PR00359">
    <property type="entry name" value="BP450"/>
</dbReference>
<gene>
    <name evidence="20" type="ORF">NCTC10821_00431</name>
</gene>
<evidence type="ECO:0000256" key="2">
    <source>
        <dbReference type="ARBA" id="ARBA00010617"/>
    </source>
</evidence>
<dbReference type="GO" id="GO:0006707">
    <property type="term" value="P:cholesterol catabolic process"/>
    <property type="evidence" value="ECO:0007669"/>
    <property type="project" value="TreeGrafter"/>
</dbReference>
<evidence type="ECO:0000256" key="9">
    <source>
        <dbReference type="ARBA" id="ARBA00023033"/>
    </source>
</evidence>
<evidence type="ECO:0000256" key="5">
    <source>
        <dbReference type="ARBA" id="ARBA00022723"/>
    </source>
</evidence>
<feature type="region of interest" description="Disordered" evidence="19">
    <location>
        <begin position="1"/>
        <end position="20"/>
    </location>
</feature>
<evidence type="ECO:0000256" key="1">
    <source>
        <dbReference type="ARBA" id="ARBA00001971"/>
    </source>
</evidence>
<keyword evidence="5 18" id="KW-0479">Metal-binding</keyword>
<dbReference type="AlphaFoldDB" id="A0A378T7Z3"/>
<dbReference type="GO" id="GO:0036199">
    <property type="term" value="F:cholest-4-en-3-one 26-monooxygenase activity"/>
    <property type="evidence" value="ECO:0007669"/>
    <property type="project" value="TreeGrafter"/>
</dbReference>
<evidence type="ECO:0000256" key="10">
    <source>
        <dbReference type="ARBA" id="ARBA00023098"/>
    </source>
</evidence>
<sequence>MPQHLDHHVSDSTETSRCPHHSTAVDLLAPDALDNPFPAYERLRRDQPVSYAEDLGLWLVSRYDTCEQVLMNPADFSSRDSVSRTNPYRGCPAALAVLRTSKIYPRTRTLVVTDPPEHRRHRKALVSSLALRSALPTLRPQIQEIVDELIDDFIGVGEVEFVEQFAYPLPMRVIALFLDVPHTELRMLKRWSDSFLAAQAANVDDDALVEASHSVLEFEAYFLAKIHDRRSLGQTDFLGRLVSWTDDDGVGLSNGELLSLLTQTLVGGNESTRNFLGSALHLILTEPGLHTTLATDTTRIAAFIEEAIRLESPLQGLYRTATREIELEGQIIPEGARLMVMFGSANRDESRYDNSFDLDRNLTENPHLAFGRGIHACVGQSLARLESQLAFETLLRRLPNLRLADRFRNDHVPLYGVRGLQRLDLSFVADPAAEGTAAR</sequence>
<dbReference type="Proteomes" id="UP000254978">
    <property type="component" value="Unassembled WGS sequence"/>
</dbReference>
<dbReference type="EMBL" id="UGQT01000001">
    <property type="protein sequence ID" value="STZ56938.1"/>
    <property type="molecule type" value="Genomic_DNA"/>
</dbReference>
<dbReference type="GO" id="GO:0008395">
    <property type="term" value="F:steroid hydroxylase activity"/>
    <property type="evidence" value="ECO:0007669"/>
    <property type="project" value="TreeGrafter"/>
</dbReference>
<evidence type="ECO:0000256" key="8">
    <source>
        <dbReference type="ARBA" id="ARBA00023004"/>
    </source>
</evidence>
<dbReference type="PANTHER" id="PTHR46696">
    <property type="entry name" value="P450, PUTATIVE (EUROFUNG)-RELATED"/>
    <property type="match status" value="1"/>
</dbReference>
<keyword evidence="3" id="KW-0153">Cholesterol metabolism</keyword>
<dbReference type="Gene3D" id="1.10.630.10">
    <property type="entry name" value="Cytochrome P450"/>
    <property type="match status" value="1"/>
</dbReference>
<evidence type="ECO:0000256" key="7">
    <source>
        <dbReference type="ARBA" id="ARBA00023002"/>
    </source>
</evidence>
<dbReference type="FunFam" id="1.10.630.10:FF:000018">
    <property type="entry name" value="Cytochrome P450 monooxygenase"/>
    <property type="match status" value="1"/>
</dbReference>
<evidence type="ECO:0000256" key="6">
    <source>
        <dbReference type="ARBA" id="ARBA00022963"/>
    </source>
</evidence>
<protein>
    <recommendedName>
        <fullName evidence="14">Steroid C26-monooxygenase</fullName>
    </recommendedName>
    <alternativeName>
        <fullName evidence="15">Cholest-4-en-3-one C26-monooxygenase</fullName>
    </alternativeName>
    <alternativeName>
        <fullName evidence="17">Cholesterol C26-monooxygenase</fullName>
    </alternativeName>
    <alternativeName>
        <fullName evidence="16">Steroid C27-monooxygenase</fullName>
    </alternativeName>
</protein>
<dbReference type="InterPro" id="IPR017972">
    <property type="entry name" value="Cyt_P450_CS"/>
</dbReference>
<comment type="similarity">
    <text evidence="2 18">Belongs to the cytochrome P450 family.</text>
</comment>
<dbReference type="InterPro" id="IPR036396">
    <property type="entry name" value="Cyt_P450_sf"/>
</dbReference>
<keyword evidence="4 18" id="KW-0349">Heme</keyword>
<accession>A0A378T7Z3</accession>
<comment type="cofactor">
    <cofactor evidence="1">
        <name>heme</name>
        <dbReference type="ChEBI" id="CHEBI:30413"/>
    </cofactor>
</comment>
<organism evidence="20 21">
    <name type="scientific">Mycolicibacterium tokaiense</name>
    <dbReference type="NCBI Taxonomy" id="39695"/>
    <lineage>
        <taxon>Bacteria</taxon>
        <taxon>Bacillati</taxon>
        <taxon>Actinomycetota</taxon>
        <taxon>Actinomycetes</taxon>
        <taxon>Mycobacteriales</taxon>
        <taxon>Mycobacteriaceae</taxon>
        <taxon>Mycolicibacterium</taxon>
    </lineage>
</organism>
<dbReference type="GO" id="GO:0020037">
    <property type="term" value="F:heme binding"/>
    <property type="evidence" value="ECO:0007669"/>
    <property type="project" value="InterPro"/>
</dbReference>
<dbReference type="PANTHER" id="PTHR46696:SF4">
    <property type="entry name" value="BIOTIN BIOSYNTHESIS CYTOCHROME P450"/>
    <property type="match status" value="1"/>
</dbReference>
<dbReference type="InterPro" id="IPR002397">
    <property type="entry name" value="Cyt_P450_B"/>
</dbReference>
<keyword evidence="21" id="KW-1185">Reference proteome</keyword>
<name>A0A378T7Z3_9MYCO</name>
<evidence type="ECO:0000256" key="15">
    <source>
        <dbReference type="ARBA" id="ARBA00079588"/>
    </source>
</evidence>
<evidence type="ECO:0000256" key="18">
    <source>
        <dbReference type="RuleBase" id="RU000461"/>
    </source>
</evidence>
<dbReference type="InterPro" id="IPR001128">
    <property type="entry name" value="Cyt_P450"/>
</dbReference>
<evidence type="ECO:0000256" key="11">
    <source>
        <dbReference type="ARBA" id="ARBA00023166"/>
    </source>
</evidence>
<keyword evidence="12" id="KW-0753">Steroid metabolism</keyword>
<comment type="pathway">
    <text evidence="13">Steroid metabolism; cholesterol degradation.</text>
</comment>
<evidence type="ECO:0000313" key="20">
    <source>
        <dbReference type="EMBL" id="STZ56938.1"/>
    </source>
</evidence>
<evidence type="ECO:0000313" key="21">
    <source>
        <dbReference type="Proteomes" id="UP000254978"/>
    </source>
</evidence>